<name>A0ABW0N803_9BURK</name>
<dbReference type="Proteomes" id="UP001596037">
    <property type="component" value="Unassembled WGS sequence"/>
</dbReference>
<evidence type="ECO:0000313" key="4">
    <source>
        <dbReference type="Proteomes" id="UP001596037"/>
    </source>
</evidence>
<reference evidence="4" key="1">
    <citation type="journal article" date="2019" name="Int. J. Syst. Evol. Microbiol.">
        <title>The Global Catalogue of Microorganisms (GCM) 10K type strain sequencing project: providing services to taxonomists for standard genome sequencing and annotation.</title>
        <authorList>
            <consortium name="The Broad Institute Genomics Platform"/>
            <consortium name="The Broad Institute Genome Sequencing Center for Infectious Disease"/>
            <person name="Wu L."/>
            <person name="Ma J."/>
        </authorList>
    </citation>
    <scope>NUCLEOTIDE SEQUENCE [LARGE SCALE GENOMIC DNA]</scope>
    <source>
        <strain evidence="4">CCUG 57401</strain>
    </source>
</reference>
<dbReference type="PANTHER" id="PTHR12338">
    <property type="entry name" value="AUTOTRANSPORTER"/>
    <property type="match status" value="1"/>
</dbReference>
<feature type="signal peptide" evidence="1">
    <location>
        <begin position="1"/>
        <end position="24"/>
    </location>
</feature>
<proteinExistence type="predicted"/>
<keyword evidence="1" id="KW-0732">Signal</keyword>
<dbReference type="SUPFAM" id="SSF51126">
    <property type="entry name" value="Pectin lyase-like"/>
    <property type="match status" value="1"/>
</dbReference>
<protein>
    <submittedName>
        <fullName evidence="3">Filamentous hemagglutinin N-terminal domain-containing protein</fullName>
    </submittedName>
</protein>
<sequence length="689" mass="66600">MAGHRPLAIALAVAACFAAHSALAQPAGAQAILGSATLSQNGSRLTVTTQNGPGTNHSVINWQSFGVPAGTSTWFAQPGSTSTSINRVTGPDPSAILGSLGSNGRLVLVNPAGITVGAGAVVDTAGFTASTLHMSEADALAGRQRFQQQGAAGAVNVQGSVLARGGDVVLLAPRLEVGRSGVLESRGGAVILAAGRSVEITGRGLEGIHLEAQAPADAAVNLGTLAGDAVGIFAGTLRHSGVVSAQTATLEGGRVVLKALKDVEIGAGAKVLADGGPQQQGGSVSIGSDSGNVGIGSGAVVSASGGEGAAGGSIHIEAAAGTAQVAGALLASSPAQPLTVAVPAPVVATATGGRVQLLGQQVQLDAGAAVDASGDAGGGTILVGGDLQGKNPEVLNAKETKVAAGVALAADARVQGDGGKVIVWADQDTHFSGRLSARGGEQGGDGGSGETSGKHVLYFLGTADLGARRGKQGNLLLDPTNITVIAGAANGPTADINGDGAPGDDITPTNPNEVSNPATYSGKNSQITAAALSSVLNNSSVTLAATNTITIASPVSRAPAPSPAPATTLTLSAATINVNSSVGGGLGAPLNLALNASGTATINGGSTLSNGTLTSSGPVSLNWATLDAVTLGGANLTTAGAFYVKNGLTLASGITVNLGSTSVQLQGTQPISSPGTATLQMAGGYLYTG</sequence>
<gene>
    <name evidence="3" type="ORF">ACFPOE_04410</name>
</gene>
<evidence type="ECO:0000259" key="2">
    <source>
        <dbReference type="SMART" id="SM00912"/>
    </source>
</evidence>
<dbReference type="NCBIfam" id="TIGR01901">
    <property type="entry name" value="adhes_NPXG"/>
    <property type="match status" value="1"/>
</dbReference>
<dbReference type="RefSeq" id="WP_376848777.1">
    <property type="nucleotide sequence ID" value="NZ_JBHSMF010000002.1"/>
</dbReference>
<dbReference type="Gene3D" id="2.160.20.10">
    <property type="entry name" value="Single-stranded right-handed beta-helix, Pectin lyase-like"/>
    <property type="match status" value="2"/>
</dbReference>
<dbReference type="Pfam" id="PF05860">
    <property type="entry name" value="TPS"/>
    <property type="match status" value="1"/>
</dbReference>
<dbReference type="InterPro" id="IPR050909">
    <property type="entry name" value="Bact_Autotransporter_VF"/>
</dbReference>
<dbReference type="PROSITE" id="PS51257">
    <property type="entry name" value="PROKAR_LIPOPROTEIN"/>
    <property type="match status" value="1"/>
</dbReference>
<dbReference type="EMBL" id="JBHSMF010000002">
    <property type="protein sequence ID" value="MFC5496769.1"/>
    <property type="molecule type" value="Genomic_DNA"/>
</dbReference>
<dbReference type="InterPro" id="IPR012334">
    <property type="entry name" value="Pectin_lyas_fold"/>
</dbReference>
<keyword evidence="4" id="KW-1185">Reference proteome</keyword>
<feature type="chain" id="PRO_5047028985" evidence="1">
    <location>
        <begin position="25"/>
        <end position="689"/>
    </location>
</feature>
<dbReference type="PANTHER" id="PTHR12338:SF5">
    <property type="entry name" value="ANTIGEN 43-RELATED"/>
    <property type="match status" value="1"/>
</dbReference>
<evidence type="ECO:0000313" key="3">
    <source>
        <dbReference type="EMBL" id="MFC5496769.1"/>
    </source>
</evidence>
<organism evidence="3 4">
    <name type="scientific">Caenimonas terrae</name>
    <dbReference type="NCBI Taxonomy" id="696074"/>
    <lineage>
        <taxon>Bacteria</taxon>
        <taxon>Pseudomonadati</taxon>
        <taxon>Pseudomonadota</taxon>
        <taxon>Betaproteobacteria</taxon>
        <taxon>Burkholderiales</taxon>
        <taxon>Comamonadaceae</taxon>
        <taxon>Caenimonas</taxon>
    </lineage>
</organism>
<dbReference type="InterPro" id="IPR011050">
    <property type="entry name" value="Pectin_lyase_fold/virulence"/>
</dbReference>
<comment type="caution">
    <text evidence="3">The sequence shown here is derived from an EMBL/GenBank/DDBJ whole genome shotgun (WGS) entry which is preliminary data.</text>
</comment>
<feature type="domain" description="Filamentous haemagglutinin FhaB/tRNA nuclease CdiA-like TPS" evidence="2">
    <location>
        <begin position="22"/>
        <end position="138"/>
    </location>
</feature>
<feature type="non-terminal residue" evidence="3">
    <location>
        <position position="689"/>
    </location>
</feature>
<evidence type="ECO:0000256" key="1">
    <source>
        <dbReference type="SAM" id="SignalP"/>
    </source>
</evidence>
<dbReference type="InterPro" id="IPR008638">
    <property type="entry name" value="FhaB/CdiA-like_TPS"/>
</dbReference>
<dbReference type="SMART" id="SM00912">
    <property type="entry name" value="Haemagg_act"/>
    <property type="match status" value="1"/>
</dbReference>
<accession>A0ABW0N803</accession>